<dbReference type="AlphaFoldDB" id="A0A7C5EMM2"/>
<feature type="domain" description="Polymerase/histidinol phosphatase N-terminal" evidence="1">
    <location>
        <begin position="2"/>
        <end position="75"/>
    </location>
</feature>
<comment type="caution">
    <text evidence="2">The sequence shown here is derived from an EMBL/GenBank/DDBJ whole genome shotgun (WGS) entry which is preliminary data.</text>
</comment>
<dbReference type="Pfam" id="PF02811">
    <property type="entry name" value="PHP"/>
    <property type="match status" value="1"/>
</dbReference>
<dbReference type="InterPro" id="IPR003141">
    <property type="entry name" value="Pol/His_phosphatase_N"/>
</dbReference>
<name>A0A7C5EMM2_9BACT</name>
<accession>A0A7C5EMM2</accession>
<dbReference type="SUPFAM" id="SSF89550">
    <property type="entry name" value="PHP domain-like"/>
    <property type="match status" value="1"/>
</dbReference>
<dbReference type="GO" id="GO:0005829">
    <property type="term" value="C:cytosol"/>
    <property type="evidence" value="ECO:0007669"/>
    <property type="project" value="TreeGrafter"/>
</dbReference>
<dbReference type="GO" id="GO:0008270">
    <property type="term" value="F:zinc ion binding"/>
    <property type="evidence" value="ECO:0007669"/>
    <property type="project" value="TreeGrafter"/>
</dbReference>
<dbReference type="InterPro" id="IPR016195">
    <property type="entry name" value="Pol/histidinol_Pase-like"/>
</dbReference>
<dbReference type="InterPro" id="IPR004013">
    <property type="entry name" value="PHP_dom"/>
</dbReference>
<dbReference type="PANTHER" id="PTHR36928">
    <property type="entry name" value="PHOSPHATASE YCDX-RELATED"/>
    <property type="match status" value="1"/>
</dbReference>
<proteinExistence type="predicted"/>
<evidence type="ECO:0000313" key="2">
    <source>
        <dbReference type="EMBL" id="HGZ11102.1"/>
    </source>
</evidence>
<dbReference type="NCBIfam" id="NF004981">
    <property type="entry name" value="PRK06361.1"/>
    <property type="match status" value="1"/>
</dbReference>
<dbReference type="PANTHER" id="PTHR36928:SF1">
    <property type="entry name" value="PHOSPHATASE YCDX-RELATED"/>
    <property type="match status" value="1"/>
</dbReference>
<dbReference type="InterPro" id="IPR050243">
    <property type="entry name" value="PHP_phosphatase"/>
</dbReference>
<dbReference type="GO" id="GO:0042578">
    <property type="term" value="F:phosphoric ester hydrolase activity"/>
    <property type="evidence" value="ECO:0007669"/>
    <property type="project" value="TreeGrafter"/>
</dbReference>
<gene>
    <name evidence="2" type="ORF">ENW48_02650</name>
</gene>
<dbReference type="EMBL" id="DTKJ01000017">
    <property type="protein sequence ID" value="HGZ11102.1"/>
    <property type="molecule type" value="Genomic_DNA"/>
</dbReference>
<organism evidence="2">
    <name type="scientific">Desulfobacca acetoxidans</name>
    <dbReference type="NCBI Taxonomy" id="60893"/>
    <lineage>
        <taxon>Bacteria</taxon>
        <taxon>Pseudomonadati</taxon>
        <taxon>Thermodesulfobacteriota</taxon>
        <taxon>Desulfobaccia</taxon>
        <taxon>Desulfobaccales</taxon>
        <taxon>Desulfobaccaceae</taxon>
        <taxon>Desulfobacca</taxon>
    </lineage>
</organism>
<dbReference type="CDD" id="cd07432">
    <property type="entry name" value="PHP_HisPPase"/>
    <property type="match status" value="1"/>
</dbReference>
<reference evidence="2" key="1">
    <citation type="journal article" date="2020" name="mSystems">
        <title>Genome- and Community-Level Interaction Insights into Carbon Utilization and Element Cycling Functions of Hydrothermarchaeota in Hydrothermal Sediment.</title>
        <authorList>
            <person name="Zhou Z."/>
            <person name="Liu Y."/>
            <person name="Xu W."/>
            <person name="Pan J."/>
            <person name="Luo Z.H."/>
            <person name="Li M."/>
        </authorList>
    </citation>
    <scope>NUCLEOTIDE SEQUENCE [LARGE SCALE GENOMIC DNA]</scope>
    <source>
        <strain evidence="2">SpSt-853</strain>
    </source>
</reference>
<dbReference type="SMART" id="SM00481">
    <property type="entry name" value="POLIIIAc"/>
    <property type="match status" value="1"/>
</dbReference>
<evidence type="ECO:0000259" key="1">
    <source>
        <dbReference type="SMART" id="SM00481"/>
    </source>
</evidence>
<protein>
    <submittedName>
        <fullName evidence="2">Histidinol phosphate phosphatase domain-containing protein</fullName>
    </submittedName>
</protein>
<dbReference type="Gene3D" id="3.20.20.140">
    <property type="entry name" value="Metal-dependent hydrolases"/>
    <property type="match status" value="1"/>
</dbReference>
<sequence>MIDLHTHTLNSDGELIPAELWRRAQVKGYRYLGITDHVDASNYAEVFARVKEAGASLNRGVPPILIPGLEFTHLPPELIGPLVRQARELGVPLIIVHGETLAEPVAPGTNRAALEAGVDILAHPGLITPEEVSLAREKGVYLELSARKGHSLANGHVALLARQLGASLIVNTDAHGPGDLISREQAMLVARGAGIPASDLPALLAGAETLARRLAGGSC</sequence>